<keyword evidence="2" id="KW-1185">Reference proteome</keyword>
<evidence type="ECO:0008006" key="3">
    <source>
        <dbReference type="Google" id="ProtNLM"/>
    </source>
</evidence>
<dbReference type="InterPro" id="IPR007367">
    <property type="entry name" value="DUF433"/>
</dbReference>
<accession>A0ABP8I8C0</accession>
<proteinExistence type="predicted"/>
<dbReference type="InterPro" id="IPR036388">
    <property type="entry name" value="WH-like_DNA-bd_sf"/>
</dbReference>
<dbReference type="EMBL" id="BAABGZ010000014">
    <property type="protein sequence ID" value="GAA4353506.1"/>
    <property type="molecule type" value="Genomic_DNA"/>
</dbReference>
<dbReference type="SUPFAM" id="SSF46689">
    <property type="entry name" value="Homeodomain-like"/>
    <property type="match status" value="1"/>
</dbReference>
<name>A0ABP8I8C0_9BACT</name>
<gene>
    <name evidence="1" type="ORF">GCM10023185_14190</name>
</gene>
<dbReference type="Gene3D" id="1.10.10.10">
    <property type="entry name" value="Winged helix-like DNA-binding domain superfamily/Winged helix DNA-binding domain"/>
    <property type="match status" value="1"/>
</dbReference>
<dbReference type="PANTHER" id="PTHR34849">
    <property type="entry name" value="SSL5025 PROTEIN"/>
    <property type="match status" value="1"/>
</dbReference>
<reference evidence="2" key="1">
    <citation type="journal article" date="2019" name="Int. J. Syst. Evol. Microbiol.">
        <title>The Global Catalogue of Microorganisms (GCM) 10K type strain sequencing project: providing services to taxonomists for standard genome sequencing and annotation.</title>
        <authorList>
            <consortium name="The Broad Institute Genomics Platform"/>
            <consortium name="The Broad Institute Genome Sequencing Center for Infectious Disease"/>
            <person name="Wu L."/>
            <person name="Ma J."/>
        </authorList>
    </citation>
    <scope>NUCLEOTIDE SEQUENCE [LARGE SCALE GENOMIC DNA]</scope>
    <source>
        <strain evidence="2">JCM 17923</strain>
    </source>
</reference>
<comment type="caution">
    <text evidence="1">The sequence shown here is derived from an EMBL/GenBank/DDBJ whole genome shotgun (WGS) entry which is preliminary data.</text>
</comment>
<evidence type="ECO:0000313" key="1">
    <source>
        <dbReference type="EMBL" id="GAA4353506.1"/>
    </source>
</evidence>
<sequence length="77" mass="8235">MIPNWQTYIAFTPGVLGGKAAIKGTRIGVDIVLEKMAAGETVEQVLESYPHLSREAVLACLAFAANSVRNELIYAVG</sequence>
<protein>
    <recommendedName>
        <fullName evidence="3">DUF433 domain-containing protein</fullName>
    </recommendedName>
</protein>
<dbReference type="Pfam" id="PF04255">
    <property type="entry name" value="DUF433"/>
    <property type="match status" value="1"/>
</dbReference>
<dbReference type="Proteomes" id="UP001501153">
    <property type="component" value="Unassembled WGS sequence"/>
</dbReference>
<dbReference type="PANTHER" id="PTHR34849:SF3">
    <property type="entry name" value="SSR2962 PROTEIN"/>
    <property type="match status" value="1"/>
</dbReference>
<organism evidence="1 2">
    <name type="scientific">Hymenobacter saemangeumensis</name>
    <dbReference type="NCBI Taxonomy" id="1084522"/>
    <lineage>
        <taxon>Bacteria</taxon>
        <taxon>Pseudomonadati</taxon>
        <taxon>Bacteroidota</taxon>
        <taxon>Cytophagia</taxon>
        <taxon>Cytophagales</taxon>
        <taxon>Hymenobacteraceae</taxon>
        <taxon>Hymenobacter</taxon>
    </lineage>
</organism>
<dbReference type="RefSeq" id="WP_345235216.1">
    <property type="nucleotide sequence ID" value="NZ_BAABGZ010000014.1"/>
</dbReference>
<dbReference type="InterPro" id="IPR009057">
    <property type="entry name" value="Homeodomain-like_sf"/>
</dbReference>
<evidence type="ECO:0000313" key="2">
    <source>
        <dbReference type="Proteomes" id="UP001501153"/>
    </source>
</evidence>